<dbReference type="Proteomes" id="UP001175000">
    <property type="component" value="Unassembled WGS sequence"/>
</dbReference>
<feature type="transmembrane region" description="Helical" evidence="1">
    <location>
        <begin position="67"/>
        <end position="91"/>
    </location>
</feature>
<dbReference type="AlphaFoldDB" id="A0AA39TLH7"/>
<evidence type="ECO:0000313" key="3">
    <source>
        <dbReference type="Proteomes" id="UP001175000"/>
    </source>
</evidence>
<evidence type="ECO:0000313" key="2">
    <source>
        <dbReference type="EMBL" id="KAK0609486.1"/>
    </source>
</evidence>
<keyword evidence="1" id="KW-0472">Membrane</keyword>
<proteinExistence type="predicted"/>
<sequence>MRIVYQSGCLHEQGEEVLISPFPERYLHITNNTTSFVQELVCSAVLLGIVTKFINSVIGAGGQNDSRLIYTLIVASISTVYSLLFMAPFLYTFLAFPADISCLSCGSSPFCLLATRVATNTCNALWYSSYWGYYWGNPWYYDPIGNNIGYASCPKWRAVLVFSFMAAVTYLVSSILGLIVVVKHYKVGQKNKTNP</sequence>
<protein>
    <recommendedName>
        <fullName evidence="4">MARVEL domain-containing protein</fullName>
    </recommendedName>
</protein>
<dbReference type="PANTHER" id="PTHR39608">
    <property type="entry name" value="INTEGRAL MEMBRANE PROTEIN (AFU_ORTHOLOGUE AFUA_5G08640)"/>
    <property type="match status" value="1"/>
</dbReference>
<dbReference type="EMBL" id="JAULSU010000008">
    <property type="protein sequence ID" value="KAK0609486.1"/>
    <property type="molecule type" value="Genomic_DNA"/>
</dbReference>
<keyword evidence="3" id="KW-1185">Reference proteome</keyword>
<comment type="caution">
    <text evidence="2">The sequence shown here is derived from an EMBL/GenBank/DDBJ whole genome shotgun (WGS) entry which is preliminary data.</text>
</comment>
<organism evidence="2 3">
    <name type="scientific">Immersiella caudata</name>
    <dbReference type="NCBI Taxonomy" id="314043"/>
    <lineage>
        <taxon>Eukaryota</taxon>
        <taxon>Fungi</taxon>
        <taxon>Dikarya</taxon>
        <taxon>Ascomycota</taxon>
        <taxon>Pezizomycotina</taxon>
        <taxon>Sordariomycetes</taxon>
        <taxon>Sordariomycetidae</taxon>
        <taxon>Sordariales</taxon>
        <taxon>Lasiosphaeriaceae</taxon>
        <taxon>Immersiella</taxon>
    </lineage>
</organism>
<gene>
    <name evidence="2" type="ORF">B0T14DRAFT_572175</name>
</gene>
<evidence type="ECO:0000256" key="1">
    <source>
        <dbReference type="SAM" id="Phobius"/>
    </source>
</evidence>
<feature type="transmembrane region" description="Helical" evidence="1">
    <location>
        <begin position="159"/>
        <end position="182"/>
    </location>
</feature>
<keyword evidence="1" id="KW-0812">Transmembrane</keyword>
<evidence type="ECO:0008006" key="4">
    <source>
        <dbReference type="Google" id="ProtNLM"/>
    </source>
</evidence>
<reference evidence="2" key="1">
    <citation type="submission" date="2023-06" db="EMBL/GenBank/DDBJ databases">
        <title>Genome-scale phylogeny and comparative genomics of the fungal order Sordariales.</title>
        <authorList>
            <consortium name="Lawrence Berkeley National Laboratory"/>
            <person name="Hensen N."/>
            <person name="Bonometti L."/>
            <person name="Westerberg I."/>
            <person name="Brannstrom I.O."/>
            <person name="Guillou S."/>
            <person name="Cros-Aarteil S."/>
            <person name="Calhoun S."/>
            <person name="Haridas S."/>
            <person name="Kuo A."/>
            <person name="Mondo S."/>
            <person name="Pangilinan J."/>
            <person name="Riley R."/>
            <person name="Labutti K."/>
            <person name="Andreopoulos B."/>
            <person name="Lipzen A."/>
            <person name="Chen C."/>
            <person name="Yanf M."/>
            <person name="Daum C."/>
            <person name="Ng V."/>
            <person name="Clum A."/>
            <person name="Steindorff A."/>
            <person name="Ohm R."/>
            <person name="Martin F."/>
            <person name="Silar P."/>
            <person name="Natvig D."/>
            <person name="Lalanne C."/>
            <person name="Gautier V."/>
            <person name="Ament-Velasquez S.L."/>
            <person name="Kruys A."/>
            <person name="Hutchinson M.I."/>
            <person name="Powell A.J."/>
            <person name="Barry K."/>
            <person name="Miller A.N."/>
            <person name="Grigoriev I.V."/>
            <person name="Debuchy R."/>
            <person name="Gladieux P."/>
            <person name="Thoren M.H."/>
            <person name="Johannesson H."/>
        </authorList>
    </citation>
    <scope>NUCLEOTIDE SEQUENCE</scope>
    <source>
        <strain evidence="2">CBS 606.72</strain>
    </source>
</reference>
<name>A0AA39TLH7_9PEZI</name>
<accession>A0AA39TLH7</accession>
<dbReference type="PANTHER" id="PTHR39608:SF1">
    <property type="entry name" value="INTEGRAL MEMBRANE PROTEIN (AFU_ORTHOLOGUE AFUA_5G08640)"/>
    <property type="match status" value="1"/>
</dbReference>
<keyword evidence="1" id="KW-1133">Transmembrane helix</keyword>